<gene>
    <name evidence="1" type="ORF">HanXRQr2_Chr12g0523071</name>
</gene>
<dbReference type="Proteomes" id="UP000215914">
    <property type="component" value="Unassembled WGS sequence"/>
</dbReference>
<reference evidence="1" key="1">
    <citation type="journal article" date="2017" name="Nature">
        <title>The sunflower genome provides insights into oil metabolism, flowering and Asterid evolution.</title>
        <authorList>
            <person name="Badouin H."/>
            <person name="Gouzy J."/>
            <person name="Grassa C.J."/>
            <person name="Murat F."/>
            <person name="Staton S.E."/>
            <person name="Cottret L."/>
            <person name="Lelandais-Briere C."/>
            <person name="Owens G.L."/>
            <person name="Carrere S."/>
            <person name="Mayjonade B."/>
            <person name="Legrand L."/>
            <person name="Gill N."/>
            <person name="Kane N.C."/>
            <person name="Bowers J.E."/>
            <person name="Hubner S."/>
            <person name="Bellec A."/>
            <person name="Berard A."/>
            <person name="Berges H."/>
            <person name="Blanchet N."/>
            <person name="Boniface M.C."/>
            <person name="Brunel D."/>
            <person name="Catrice O."/>
            <person name="Chaidir N."/>
            <person name="Claudel C."/>
            <person name="Donnadieu C."/>
            <person name="Faraut T."/>
            <person name="Fievet G."/>
            <person name="Helmstetter N."/>
            <person name="King M."/>
            <person name="Knapp S.J."/>
            <person name="Lai Z."/>
            <person name="Le Paslier M.C."/>
            <person name="Lippi Y."/>
            <person name="Lorenzon L."/>
            <person name="Mandel J.R."/>
            <person name="Marage G."/>
            <person name="Marchand G."/>
            <person name="Marquand E."/>
            <person name="Bret-Mestries E."/>
            <person name="Morien E."/>
            <person name="Nambeesan S."/>
            <person name="Nguyen T."/>
            <person name="Pegot-Espagnet P."/>
            <person name="Pouilly N."/>
            <person name="Raftis F."/>
            <person name="Sallet E."/>
            <person name="Schiex T."/>
            <person name="Thomas J."/>
            <person name="Vandecasteele C."/>
            <person name="Vares D."/>
            <person name="Vear F."/>
            <person name="Vautrin S."/>
            <person name="Crespi M."/>
            <person name="Mangin B."/>
            <person name="Burke J.M."/>
            <person name="Salse J."/>
            <person name="Munos S."/>
            <person name="Vincourt P."/>
            <person name="Rieseberg L.H."/>
            <person name="Langlade N.B."/>
        </authorList>
    </citation>
    <scope>NUCLEOTIDE SEQUENCE</scope>
    <source>
        <tissue evidence="1">Leaves</tissue>
    </source>
</reference>
<dbReference type="EMBL" id="MNCJ02000327">
    <property type="protein sequence ID" value="KAF5776331.1"/>
    <property type="molecule type" value="Genomic_DNA"/>
</dbReference>
<name>A0A9K3EPB5_HELAN</name>
<dbReference type="Gramene" id="mRNA:HanXRQr2_Chr12g0523071">
    <property type="protein sequence ID" value="CDS:HanXRQr2_Chr12g0523071.1"/>
    <property type="gene ID" value="HanXRQr2_Chr12g0523071"/>
</dbReference>
<protein>
    <submittedName>
        <fullName evidence="1">Uncharacterized protein</fullName>
    </submittedName>
</protein>
<evidence type="ECO:0000313" key="1">
    <source>
        <dbReference type="EMBL" id="KAF5776331.1"/>
    </source>
</evidence>
<accession>A0A9K3EPB5</accession>
<dbReference type="AlphaFoldDB" id="A0A9K3EPB5"/>
<organism evidence="1 2">
    <name type="scientific">Helianthus annuus</name>
    <name type="common">Common sunflower</name>
    <dbReference type="NCBI Taxonomy" id="4232"/>
    <lineage>
        <taxon>Eukaryota</taxon>
        <taxon>Viridiplantae</taxon>
        <taxon>Streptophyta</taxon>
        <taxon>Embryophyta</taxon>
        <taxon>Tracheophyta</taxon>
        <taxon>Spermatophyta</taxon>
        <taxon>Magnoliopsida</taxon>
        <taxon>eudicotyledons</taxon>
        <taxon>Gunneridae</taxon>
        <taxon>Pentapetalae</taxon>
        <taxon>asterids</taxon>
        <taxon>campanulids</taxon>
        <taxon>Asterales</taxon>
        <taxon>Asteraceae</taxon>
        <taxon>Asteroideae</taxon>
        <taxon>Heliantheae alliance</taxon>
        <taxon>Heliantheae</taxon>
        <taxon>Helianthus</taxon>
    </lineage>
</organism>
<comment type="caution">
    <text evidence="1">The sequence shown here is derived from an EMBL/GenBank/DDBJ whole genome shotgun (WGS) entry which is preliminary data.</text>
</comment>
<sequence length="86" mass="9644">MKITRTSFPWLQPATAGEALLFAGQEGNRETLSIYMECSFQVVTFLACISNMITIGSDIEQPEKNPKKVEQNNIIHICPTHFLTSI</sequence>
<proteinExistence type="predicted"/>
<reference evidence="1" key="2">
    <citation type="submission" date="2020-06" db="EMBL/GenBank/DDBJ databases">
        <title>Helianthus annuus Genome sequencing and assembly Release 2.</title>
        <authorList>
            <person name="Gouzy J."/>
            <person name="Langlade N."/>
            <person name="Munos S."/>
        </authorList>
    </citation>
    <scope>NUCLEOTIDE SEQUENCE</scope>
    <source>
        <tissue evidence="1">Leaves</tissue>
    </source>
</reference>
<keyword evidence="2" id="KW-1185">Reference proteome</keyword>
<evidence type="ECO:0000313" key="2">
    <source>
        <dbReference type="Proteomes" id="UP000215914"/>
    </source>
</evidence>